<reference evidence="1 2" key="1">
    <citation type="journal article" date="2019" name="Int. J. Syst. Evol. Microbiol.">
        <title>The Global Catalogue of Microorganisms (GCM) 10K type strain sequencing project: providing services to taxonomists for standard genome sequencing and annotation.</title>
        <authorList>
            <consortium name="The Broad Institute Genomics Platform"/>
            <consortium name="The Broad Institute Genome Sequencing Center for Infectious Disease"/>
            <person name="Wu L."/>
            <person name="Ma J."/>
        </authorList>
    </citation>
    <scope>NUCLEOTIDE SEQUENCE [LARGE SCALE GENOMIC DNA]</scope>
    <source>
        <strain evidence="1 2">CGMCC 1.12563</strain>
    </source>
</reference>
<proteinExistence type="predicted"/>
<dbReference type="RefSeq" id="WP_250871724.1">
    <property type="nucleotide sequence ID" value="NZ_JALXFV010000001.1"/>
</dbReference>
<dbReference type="Proteomes" id="UP001597187">
    <property type="component" value="Unassembled WGS sequence"/>
</dbReference>
<sequence>MNRSALLTALLVVAGVVLVAVPLAAPAEEPPDRYEYYVERTDGEIAAWETRYSANFTERERAVFDAALRNESGRYTVSEAELGSVPPFVNGTVAVSDVRHDGQWYLVEAKRFDRGTPLSAHLPRLGALLGGLGLALAGGYRAVMG</sequence>
<dbReference type="EMBL" id="JBHUDC010000001">
    <property type="protein sequence ID" value="MFD1511737.1"/>
    <property type="molecule type" value="Genomic_DNA"/>
</dbReference>
<evidence type="ECO:0000313" key="1">
    <source>
        <dbReference type="EMBL" id="MFD1511737.1"/>
    </source>
</evidence>
<dbReference type="AlphaFoldDB" id="A0ABD6AQ72"/>
<keyword evidence="2" id="KW-1185">Reference proteome</keyword>
<accession>A0ABD6AQ72</accession>
<name>A0ABD6AQ72_9EURY</name>
<evidence type="ECO:0000313" key="2">
    <source>
        <dbReference type="Proteomes" id="UP001597187"/>
    </source>
</evidence>
<comment type="caution">
    <text evidence="1">The sequence shown here is derived from an EMBL/GenBank/DDBJ whole genome shotgun (WGS) entry which is preliminary data.</text>
</comment>
<gene>
    <name evidence="1" type="ORF">ACFSBT_00410</name>
</gene>
<organism evidence="1 2">
    <name type="scientific">Halomarina rubra</name>
    <dbReference type="NCBI Taxonomy" id="2071873"/>
    <lineage>
        <taxon>Archaea</taxon>
        <taxon>Methanobacteriati</taxon>
        <taxon>Methanobacteriota</taxon>
        <taxon>Stenosarchaea group</taxon>
        <taxon>Halobacteria</taxon>
        <taxon>Halobacteriales</taxon>
        <taxon>Natronomonadaceae</taxon>
        <taxon>Halomarina</taxon>
    </lineage>
</organism>
<protein>
    <submittedName>
        <fullName evidence="1">Uncharacterized protein</fullName>
    </submittedName>
</protein>